<evidence type="ECO:0000256" key="1">
    <source>
        <dbReference type="ARBA" id="ARBA00004651"/>
    </source>
</evidence>
<gene>
    <name evidence="11" type="ORF">L3Y34_000638</name>
</gene>
<dbReference type="PROSITE" id="PS50262">
    <property type="entry name" value="G_PROTEIN_RECEP_F1_2"/>
    <property type="match status" value="1"/>
</dbReference>
<sequence length="718" mass="80489">MTQQTSIFANCPDRSDWEVIFELCPNATDPCKSIKQIETAVHIAFADYYTSEVLFAIAGIMNIYCLLVLLPLYRRMKDNSKKKYIFLITRCVAGLLAASAWLLIQCIYLRFIAPTPGNFPYYVLALALNIGSTYGLLGSYVGMAGILYLGVLNPISFTQHLSLRVVYIAVSLIVSVSIALSIPLAIFQAAISIPVSGIKCSKETCAPLIATLNFILVFGSIVFAFITLSFVLISLIRHQKQFNKLDTTSNTSLTSAIRLLSWTLFTVLLVLFAEVIPFVFMEEKKIRGTKPPCYWFDHSDVIISQVSWALVEASLWSIAMIVDPFTNIILDRNVSKQAKKQDLNTAISVIFYAYYVSISMFSIAALANFYCLCVTLPLYFEMEAESKKRYIFLVTRCLSCIFMVIAMILSTAVFEELLKPNPANFFLYAVLNIVSNTSIVLRLTGDFDPGSLPRLTLSFSNFLLGISFLIDGLYWLLVPLLLLVDTRSLVVHDSSYAGLAFLLYIGVMYPMLFKSLITLRFVYIMVFLIYFASFLISIPTGIFQAAIQSPGIISCNQKSCVPFVNLVEFIVTGVCLVFTIAVLFFVFISLVRHNRKLKRSDTLSSSASSMKRVRRRLGWAIIAVIFISAAQIIPYVYLLDVAPHDVKSCDGFYKANKFVGEVIAGFVESLVWIFVFLLDPIMNIFCDKKMSEKVNGQFRRLRERLPNATLASAMVPRG</sequence>
<dbReference type="AlphaFoldDB" id="A0AAE9IMW9"/>
<evidence type="ECO:0000256" key="8">
    <source>
        <dbReference type="ARBA" id="ARBA00023224"/>
    </source>
</evidence>
<feature type="transmembrane region" description="Helical" evidence="9">
    <location>
        <begin position="257"/>
        <end position="280"/>
    </location>
</feature>
<dbReference type="EMBL" id="CP090893">
    <property type="protein sequence ID" value="ULT99447.1"/>
    <property type="molecule type" value="Genomic_DNA"/>
</dbReference>
<feature type="transmembrane region" description="Helical" evidence="9">
    <location>
        <begin position="53"/>
        <end position="73"/>
    </location>
</feature>
<keyword evidence="7" id="KW-0675">Receptor</keyword>
<dbReference type="SUPFAM" id="SSF81321">
    <property type="entry name" value="Family A G protein-coupled receptor-like"/>
    <property type="match status" value="2"/>
</dbReference>
<feature type="domain" description="G-protein coupled receptors family 1 profile" evidence="10">
    <location>
        <begin position="499"/>
        <end position="683"/>
    </location>
</feature>
<dbReference type="Proteomes" id="UP000827892">
    <property type="component" value="Chromosome III"/>
</dbReference>
<feature type="transmembrane region" description="Helical" evidence="9">
    <location>
        <begin position="133"/>
        <end position="153"/>
    </location>
</feature>
<name>A0AAE9IMW9_CAEBR</name>
<evidence type="ECO:0000256" key="2">
    <source>
        <dbReference type="ARBA" id="ARBA00022475"/>
    </source>
</evidence>
<evidence type="ECO:0000256" key="5">
    <source>
        <dbReference type="ARBA" id="ARBA00023040"/>
    </source>
</evidence>
<dbReference type="InterPro" id="IPR017452">
    <property type="entry name" value="GPCR_Rhodpsn_7TM"/>
</dbReference>
<evidence type="ECO:0000256" key="3">
    <source>
        <dbReference type="ARBA" id="ARBA00022692"/>
    </source>
</evidence>
<keyword evidence="3 9" id="KW-0812">Transmembrane</keyword>
<dbReference type="InterPro" id="IPR040435">
    <property type="entry name" value="Put_GPCR_Chromadorea"/>
</dbReference>
<dbReference type="PANTHER" id="PTHR37441:SF6">
    <property type="entry name" value="G-PROTEIN COUPLED RECEPTORS FAMILY 1 PROFILE DOMAIN-CONTAINING PROTEIN"/>
    <property type="match status" value="1"/>
</dbReference>
<keyword evidence="6 9" id="KW-0472">Membrane</keyword>
<dbReference type="Pfam" id="PF00001">
    <property type="entry name" value="7tm_1"/>
    <property type="match status" value="1"/>
</dbReference>
<accession>A0AAE9IMW9</accession>
<dbReference type="GO" id="GO:0004930">
    <property type="term" value="F:G protein-coupled receptor activity"/>
    <property type="evidence" value="ECO:0007669"/>
    <property type="project" value="UniProtKB-KW"/>
</dbReference>
<evidence type="ECO:0000313" key="11">
    <source>
        <dbReference type="EMBL" id="ULT99447.1"/>
    </source>
</evidence>
<dbReference type="GO" id="GO:0005886">
    <property type="term" value="C:plasma membrane"/>
    <property type="evidence" value="ECO:0007669"/>
    <property type="project" value="UniProtKB-SubCell"/>
</dbReference>
<keyword evidence="4 9" id="KW-1133">Transmembrane helix</keyword>
<comment type="subcellular location">
    <subcellularLocation>
        <location evidence="1">Cell membrane</location>
        <topology evidence="1">Multi-pass membrane protein</topology>
    </subcellularLocation>
</comment>
<feature type="transmembrane region" description="Helical" evidence="9">
    <location>
        <begin position="489"/>
        <end position="509"/>
    </location>
</feature>
<feature type="transmembrane region" description="Helical" evidence="9">
    <location>
        <begin position="211"/>
        <end position="236"/>
    </location>
</feature>
<proteinExistence type="predicted"/>
<evidence type="ECO:0000259" key="10">
    <source>
        <dbReference type="PROSITE" id="PS50262"/>
    </source>
</evidence>
<organism evidence="11 12">
    <name type="scientific">Caenorhabditis briggsae</name>
    <dbReference type="NCBI Taxonomy" id="6238"/>
    <lineage>
        <taxon>Eukaryota</taxon>
        <taxon>Metazoa</taxon>
        <taxon>Ecdysozoa</taxon>
        <taxon>Nematoda</taxon>
        <taxon>Chromadorea</taxon>
        <taxon>Rhabditida</taxon>
        <taxon>Rhabditina</taxon>
        <taxon>Rhabditomorpha</taxon>
        <taxon>Rhabditoidea</taxon>
        <taxon>Rhabditidae</taxon>
        <taxon>Peloderinae</taxon>
        <taxon>Caenorhabditis</taxon>
    </lineage>
</organism>
<feature type="transmembrane region" description="Helical" evidence="9">
    <location>
        <begin position="455"/>
        <end position="477"/>
    </location>
</feature>
<feature type="transmembrane region" description="Helical" evidence="9">
    <location>
        <begin position="390"/>
        <end position="413"/>
    </location>
</feature>
<evidence type="ECO:0000256" key="6">
    <source>
        <dbReference type="ARBA" id="ARBA00023136"/>
    </source>
</evidence>
<keyword evidence="8" id="KW-0807">Transducer</keyword>
<evidence type="ECO:0000313" key="12">
    <source>
        <dbReference type="Proteomes" id="UP000827892"/>
    </source>
</evidence>
<dbReference type="CDD" id="cd00637">
    <property type="entry name" value="7tm_classA_rhodopsin-like"/>
    <property type="match status" value="1"/>
</dbReference>
<feature type="transmembrane region" description="Helical" evidence="9">
    <location>
        <begin position="567"/>
        <end position="591"/>
    </location>
</feature>
<dbReference type="Gene3D" id="1.20.1070.10">
    <property type="entry name" value="Rhodopsin 7-helix transmembrane proteins"/>
    <property type="match status" value="2"/>
</dbReference>
<feature type="transmembrane region" description="Helical" evidence="9">
    <location>
        <begin position="425"/>
        <end position="443"/>
    </location>
</feature>
<feature type="transmembrane region" description="Helical" evidence="9">
    <location>
        <begin position="352"/>
        <end position="378"/>
    </location>
</feature>
<feature type="transmembrane region" description="Helical" evidence="9">
    <location>
        <begin position="165"/>
        <end position="191"/>
    </location>
</feature>
<reference evidence="11 12" key="1">
    <citation type="submission" date="2022-05" db="EMBL/GenBank/DDBJ databases">
        <title>Chromosome-level reference genomes for two strains of Caenorhabditis briggsae: an improved platform for comparative genomics.</title>
        <authorList>
            <person name="Stevens L."/>
            <person name="Andersen E.C."/>
        </authorList>
    </citation>
    <scope>NUCLEOTIDE SEQUENCE [LARGE SCALE GENOMIC DNA]</scope>
    <source>
        <strain evidence="11">QX1410_ONT</strain>
        <tissue evidence="11">Whole-organism</tissue>
    </source>
</reference>
<feature type="transmembrane region" description="Helical" evidence="9">
    <location>
        <begin position="85"/>
        <end position="113"/>
    </location>
</feature>
<feature type="transmembrane region" description="Helical" evidence="9">
    <location>
        <begin position="521"/>
        <end position="547"/>
    </location>
</feature>
<feature type="transmembrane region" description="Helical" evidence="9">
    <location>
        <begin position="658"/>
        <end position="678"/>
    </location>
</feature>
<evidence type="ECO:0000256" key="4">
    <source>
        <dbReference type="ARBA" id="ARBA00022989"/>
    </source>
</evidence>
<keyword evidence="2" id="KW-1003">Cell membrane</keyword>
<keyword evidence="5" id="KW-0297">G-protein coupled receptor</keyword>
<evidence type="ECO:0000256" key="7">
    <source>
        <dbReference type="ARBA" id="ARBA00023170"/>
    </source>
</evidence>
<evidence type="ECO:0000256" key="9">
    <source>
        <dbReference type="SAM" id="Phobius"/>
    </source>
</evidence>
<protein>
    <recommendedName>
        <fullName evidence="10">G-protein coupled receptors family 1 profile domain-containing protein</fullName>
    </recommendedName>
</protein>
<feature type="transmembrane region" description="Helical" evidence="9">
    <location>
        <begin position="617"/>
        <end position="638"/>
    </location>
</feature>
<dbReference type="PANTHER" id="PTHR37441">
    <property type="entry name" value="PROTEIN CBG16518"/>
    <property type="match status" value="1"/>
</dbReference>
<dbReference type="InterPro" id="IPR000276">
    <property type="entry name" value="GPCR_Rhodpsn"/>
</dbReference>